<protein>
    <submittedName>
        <fullName evidence="1">Uncharacterized protein</fullName>
    </submittedName>
</protein>
<evidence type="ECO:0000313" key="2">
    <source>
        <dbReference type="Proteomes" id="UP001304895"/>
    </source>
</evidence>
<name>A0AAN6ZB42_9PEZI</name>
<dbReference type="Proteomes" id="UP001304895">
    <property type="component" value="Unassembled WGS sequence"/>
</dbReference>
<dbReference type="EMBL" id="MU853430">
    <property type="protein sequence ID" value="KAK4130929.1"/>
    <property type="molecule type" value="Genomic_DNA"/>
</dbReference>
<gene>
    <name evidence="1" type="ORF">BT67DRAFT_206271</name>
</gene>
<evidence type="ECO:0000313" key="1">
    <source>
        <dbReference type="EMBL" id="KAK4130929.1"/>
    </source>
</evidence>
<dbReference type="AlphaFoldDB" id="A0AAN6ZB42"/>
<organism evidence="1 2">
    <name type="scientific">Trichocladium antarcticum</name>
    <dbReference type="NCBI Taxonomy" id="1450529"/>
    <lineage>
        <taxon>Eukaryota</taxon>
        <taxon>Fungi</taxon>
        <taxon>Dikarya</taxon>
        <taxon>Ascomycota</taxon>
        <taxon>Pezizomycotina</taxon>
        <taxon>Sordariomycetes</taxon>
        <taxon>Sordariomycetidae</taxon>
        <taxon>Sordariales</taxon>
        <taxon>Chaetomiaceae</taxon>
        <taxon>Trichocladium</taxon>
    </lineage>
</organism>
<proteinExistence type="predicted"/>
<reference evidence="1" key="2">
    <citation type="submission" date="2023-05" db="EMBL/GenBank/DDBJ databases">
        <authorList>
            <consortium name="Lawrence Berkeley National Laboratory"/>
            <person name="Steindorff A."/>
            <person name="Hensen N."/>
            <person name="Bonometti L."/>
            <person name="Westerberg I."/>
            <person name="Brannstrom I.O."/>
            <person name="Guillou S."/>
            <person name="Cros-Aarteil S."/>
            <person name="Calhoun S."/>
            <person name="Haridas S."/>
            <person name="Kuo A."/>
            <person name="Mondo S."/>
            <person name="Pangilinan J."/>
            <person name="Riley R."/>
            <person name="Labutti K."/>
            <person name="Andreopoulos B."/>
            <person name="Lipzen A."/>
            <person name="Chen C."/>
            <person name="Yanf M."/>
            <person name="Daum C."/>
            <person name="Ng V."/>
            <person name="Clum A."/>
            <person name="Ohm R."/>
            <person name="Martin F."/>
            <person name="Silar P."/>
            <person name="Natvig D."/>
            <person name="Lalanne C."/>
            <person name="Gautier V."/>
            <person name="Ament-Velasquez S.L."/>
            <person name="Kruys A."/>
            <person name="Hutchinson M.I."/>
            <person name="Powell A.J."/>
            <person name="Barry K."/>
            <person name="Miller A.N."/>
            <person name="Grigoriev I.V."/>
            <person name="Debuchy R."/>
            <person name="Gladieux P."/>
            <person name="Thoren M.H."/>
            <person name="Johannesson H."/>
        </authorList>
    </citation>
    <scope>NUCLEOTIDE SEQUENCE</scope>
    <source>
        <strain evidence="1">CBS 123565</strain>
    </source>
</reference>
<accession>A0AAN6ZB42</accession>
<comment type="caution">
    <text evidence="1">The sequence shown here is derived from an EMBL/GenBank/DDBJ whole genome shotgun (WGS) entry which is preliminary data.</text>
</comment>
<keyword evidence="2" id="KW-1185">Reference proteome</keyword>
<sequence length="126" mass="14046">MPGCWVARASAGVLFPTMWGGCIYFCVGIDWMACAMLPSHCEWSLGQSSWWHCMNARTLFFQCHDGFAAVACNTSVELSRHGVGRSGSLVVVCPHSILRAAEAARLSQENTEYFKCKRCVIYRVLF</sequence>
<reference evidence="1" key="1">
    <citation type="journal article" date="2023" name="Mol. Phylogenet. Evol.">
        <title>Genome-scale phylogeny and comparative genomics of the fungal order Sordariales.</title>
        <authorList>
            <person name="Hensen N."/>
            <person name="Bonometti L."/>
            <person name="Westerberg I."/>
            <person name="Brannstrom I.O."/>
            <person name="Guillou S."/>
            <person name="Cros-Aarteil S."/>
            <person name="Calhoun S."/>
            <person name="Haridas S."/>
            <person name="Kuo A."/>
            <person name="Mondo S."/>
            <person name="Pangilinan J."/>
            <person name="Riley R."/>
            <person name="LaButti K."/>
            <person name="Andreopoulos B."/>
            <person name="Lipzen A."/>
            <person name="Chen C."/>
            <person name="Yan M."/>
            <person name="Daum C."/>
            <person name="Ng V."/>
            <person name="Clum A."/>
            <person name="Steindorff A."/>
            <person name="Ohm R.A."/>
            <person name="Martin F."/>
            <person name="Silar P."/>
            <person name="Natvig D.O."/>
            <person name="Lalanne C."/>
            <person name="Gautier V."/>
            <person name="Ament-Velasquez S.L."/>
            <person name="Kruys A."/>
            <person name="Hutchinson M.I."/>
            <person name="Powell A.J."/>
            <person name="Barry K."/>
            <person name="Miller A.N."/>
            <person name="Grigoriev I.V."/>
            <person name="Debuchy R."/>
            <person name="Gladieux P."/>
            <person name="Hiltunen Thoren M."/>
            <person name="Johannesson H."/>
        </authorList>
    </citation>
    <scope>NUCLEOTIDE SEQUENCE</scope>
    <source>
        <strain evidence="1">CBS 123565</strain>
    </source>
</reference>